<evidence type="ECO:0000313" key="2">
    <source>
        <dbReference type="Proteomes" id="UP001163823"/>
    </source>
</evidence>
<dbReference type="Gene3D" id="1.25.10.10">
    <property type="entry name" value="Leucine-rich Repeat Variant"/>
    <property type="match status" value="1"/>
</dbReference>
<dbReference type="InterPro" id="IPR011989">
    <property type="entry name" value="ARM-like"/>
</dbReference>
<dbReference type="SUPFAM" id="SSF48371">
    <property type="entry name" value="ARM repeat"/>
    <property type="match status" value="1"/>
</dbReference>
<name>A0AAD7LIH8_QUISA</name>
<dbReference type="KEGG" id="qsa:O6P43_019461"/>
<protein>
    <submittedName>
        <fullName evidence="1">Armadillo-like helical</fullName>
    </submittedName>
</protein>
<sequence>MVTNQSYKTSSPALTNSLTPDQLTELQISACMGDPQKQETQRILTLIESLKEVSKNLENNSILFTNRIDSTTAIEVLSELQTKASTIFSTDPILYELYRLICDLKNLLLELENCQGYGLKSFLRRQTINYKVSQVAYAIETKIQAYTDRTRIEDLVKTLVELDNEDEKLKALIEFEKRLSRGFDLDFQELILKRRVFTILEFILCESICAKRVKEQAAVAIGALVKFNRNVFVGLVLMGPIIGALTSMASRCSIEVLSSLIRLIRTPLVDEIEANGHIPRIISLLCSEDLAIQVAALDCILELAFIGRKEVIEAMLREDLIEKLMEMQRMELQSNLIEPETGQYDNDTVSVGTSSQRKVEIKNKGEMGDFPFASCVSRFAIQLEVGEGLIPKERRELKLEILRLVRVASVSDAEVATISAEILWGSSPWN</sequence>
<keyword evidence="2" id="KW-1185">Reference proteome</keyword>
<dbReference type="PANTHER" id="PTHR35834">
    <property type="entry name" value="ARMADILLO-TYPE FOLD PROTEIN-RELATED"/>
    <property type="match status" value="1"/>
</dbReference>
<accession>A0AAD7LIH8</accession>
<dbReference type="PANTHER" id="PTHR35834:SF3">
    <property type="entry name" value="ARM REPEAT SUPERFAMILY PROTEIN"/>
    <property type="match status" value="1"/>
</dbReference>
<dbReference type="AlphaFoldDB" id="A0AAD7LIH8"/>
<comment type="caution">
    <text evidence="1">The sequence shown here is derived from an EMBL/GenBank/DDBJ whole genome shotgun (WGS) entry which is preliminary data.</text>
</comment>
<evidence type="ECO:0000313" key="1">
    <source>
        <dbReference type="EMBL" id="KAJ7958794.1"/>
    </source>
</evidence>
<gene>
    <name evidence="1" type="ORF">O6P43_019461</name>
</gene>
<reference evidence="1" key="1">
    <citation type="journal article" date="2023" name="Science">
        <title>Elucidation of the pathway for biosynthesis of saponin adjuvants from the soapbark tree.</title>
        <authorList>
            <person name="Reed J."/>
            <person name="Orme A."/>
            <person name="El-Demerdash A."/>
            <person name="Owen C."/>
            <person name="Martin L.B.B."/>
            <person name="Misra R.C."/>
            <person name="Kikuchi S."/>
            <person name="Rejzek M."/>
            <person name="Martin A.C."/>
            <person name="Harkess A."/>
            <person name="Leebens-Mack J."/>
            <person name="Louveau T."/>
            <person name="Stephenson M.J."/>
            <person name="Osbourn A."/>
        </authorList>
    </citation>
    <scope>NUCLEOTIDE SEQUENCE</scope>
    <source>
        <strain evidence="1">S10</strain>
    </source>
</reference>
<organism evidence="1 2">
    <name type="scientific">Quillaja saponaria</name>
    <name type="common">Soap bark tree</name>
    <dbReference type="NCBI Taxonomy" id="32244"/>
    <lineage>
        <taxon>Eukaryota</taxon>
        <taxon>Viridiplantae</taxon>
        <taxon>Streptophyta</taxon>
        <taxon>Embryophyta</taxon>
        <taxon>Tracheophyta</taxon>
        <taxon>Spermatophyta</taxon>
        <taxon>Magnoliopsida</taxon>
        <taxon>eudicotyledons</taxon>
        <taxon>Gunneridae</taxon>
        <taxon>Pentapetalae</taxon>
        <taxon>rosids</taxon>
        <taxon>fabids</taxon>
        <taxon>Fabales</taxon>
        <taxon>Quillajaceae</taxon>
        <taxon>Quillaja</taxon>
    </lineage>
</organism>
<proteinExistence type="predicted"/>
<dbReference type="InterPro" id="IPR016024">
    <property type="entry name" value="ARM-type_fold"/>
</dbReference>
<dbReference type="EMBL" id="JARAOO010000008">
    <property type="protein sequence ID" value="KAJ7958794.1"/>
    <property type="molecule type" value="Genomic_DNA"/>
</dbReference>
<dbReference type="Proteomes" id="UP001163823">
    <property type="component" value="Chromosome 8"/>
</dbReference>